<dbReference type="EMBL" id="CP090166">
    <property type="protein sequence ID" value="UJO17050.1"/>
    <property type="molecule type" value="Genomic_DNA"/>
</dbReference>
<reference evidence="3" key="1">
    <citation type="submission" date="2021-12" db="EMBL/GenBank/DDBJ databases">
        <authorList>
            <person name="Zaccaron A."/>
            <person name="Stergiopoulos I."/>
        </authorList>
    </citation>
    <scope>NUCLEOTIDE SEQUENCE</scope>
    <source>
        <strain evidence="3">Race5_Kim</strain>
    </source>
</reference>
<evidence type="ECO:0000313" key="3">
    <source>
        <dbReference type="EMBL" id="UJO17050.1"/>
    </source>
</evidence>
<feature type="compositionally biased region" description="Low complexity" evidence="1">
    <location>
        <begin position="177"/>
        <end position="215"/>
    </location>
</feature>
<proteinExistence type="predicted"/>
<dbReference type="GeneID" id="71984742"/>
<feature type="compositionally biased region" description="Polar residues" evidence="1">
    <location>
        <begin position="305"/>
        <end position="320"/>
    </location>
</feature>
<dbReference type="Proteomes" id="UP000756132">
    <property type="component" value="Chromosome 4"/>
</dbReference>
<feature type="compositionally biased region" description="Pro residues" evidence="1">
    <location>
        <begin position="69"/>
        <end position="78"/>
    </location>
</feature>
<feature type="compositionally biased region" description="Basic and acidic residues" evidence="1">
    <location>
        <begin position="47"/>
        <end position="57"/>
    </location>
</feature>
<keyword evidence="2" id="KW-1133">Transmembrane helix</keyword>
<feature type="region of interest" description="Disordered" evidence="1">
    <location>
        <begin position="177"/>
        <end position="218"/>
    </location>
</feature>
<accession>A0A9Q8LGN5</accession>
<organism evidence="3 4">
    <name type="scientific">Passalora fulva</name>
    <name type="common">Tomato leaf mold</name>
    <name type="synonym">Cladosporium fulvum</name>
    <dbReference type="NCBI Taxonomy" id="5499"/>
    <lineage>
        <taxon>Eukaryota</taxon>
        <taxon>Fungi</taxon>
        <taxon>Dikarya</taxon>
        <taxon>Ascomycota</taxon>
        <taxon>Pezizomycotina</taxon>
        <taxon>Dothideomycetes</taxon>
        <taxon>Dothideomycetidae</taxon>
        <taxon>Mycosphaerellales</taxon>
        <taxon>Mycosphaerellaceae</taxon>
        <taxon>Fulvia</taxon>
    </lineage>
</organism>
<keyword evidence="2" id="KW-0472">Membrane</keyword>
<dbReference type="OrthoDB" id="3942482at2759"/>
<sequence>MSSFHTSFERNVNNDMQDDGQPGRAPPEAEDADMAMKKGLPSPGYPIDEKAHSKNEYPPRFSTLFSAAPAPPPPPPPQREYIRVDYPEPQKKSGVFLPMPLFIVFAAILFIESTILFAYTVIGLYNNAPAKLFLWAGQSGAVAAACNFGPQQPAVNIAPNFIMPQAGQPLTDLITITPSTSIPTSTSSTSSSTSTSETSTSASTTSSSTTSSTTTDGAGEAASNIAGIFGSLELTTVSAVRPTVTSVKLITVDPPRPTTSTTVTIDAPAPTDTATDATVTTNGADSVTSSGSADSTSAPLGGITVTPTTLESSVTPAPTV</sequence>
<reference evidence="3" key="2">
    <citation type="journal article" date="2022" name="Microb. Genom.">
        <title>A chromosome-scale genome assembly of the tomato pathogen Cladosporium fulvum reveals a compartmentalized genome architecture and the presence of a dispensable chromosome.</title>
        <authorList>
            <person name="Zaccaron A.Z."/>
            <person name="Chen L.H."/>
            <person name="Samaras A."/>
            <person name="Stergiopoulos I."/>
        </authorList>
    </citation>
    <scope>NUCLEOTIDE SEQUENCE</scope>
    <source>
        <strain evidence="3">Race5_Kim</strain>
    </source>
</reference>
<dbReference type="KEGG" id="ffu:CLAFUR5_04864"/>
<feature type="compositionally biased region" description="Polar residues" evidence="1">
    <location>
        <begin position="1"/>
        <end position="15"/>
    </location>
</feature>
<feature type="compositionally biased region" description="Low complexity" evidence="1">
    <location>
        <begin position="261"/>
        <end position="297"/>
    </location>
</feature>
<protein>
    <submittedName>
        <fullName evidence="3">Uncharacterized protein</fullName>
    </submittedName>
</protein>
<keyword evidence="4" id="KW-1185">Reference proteome</keyword>
<feature type="region of interest" description="Disordered" evidence="1">
    <location>
        <begin position="1"/>
        <end position="81"/>
    </location>
</feature>
<gene>
    <name evidence="3" type="ORF">CLAFUR5_04864</name>
</gene>
<keyword evidence="2" id="KW-0812">Transmembrane</keyword>
<feature type="transmembrane region" description="Helical" evidence="2">
    <location>
        <begin position="101"/>
        <end position="125"/>
    </location>
</feature>
<evidence type="ECO:0000313" key="4">
    <source>
        <dbReference type="Proteomes" id="UP000756132"/>
    </source>
</evidence>
<dbReference type="RefSeq" id="XP_047761416.1">
    <property type="nucleotide sequence ID" value="XM_047904012.1"/>
</dbReference>
<name>A0A9Q8LGN5_PASFU</name>
<feature type="region of interest" description="Disordered" evidence="1">
    <location>
        <begin position="259"/>
        <end position="320"/>
    </location>
</feature>
<dbReference type="AlphaFoldDB" id="A0A9Q8LGN5"/>
<evidence type="ECO:0000256" key="1">
    <source>
        <dbReference type="SAM" id="MobiDB-lite"/>
    </source>
</evidence>
<evidence type="ECO:0000256" key="2">
    <source>
        <dbReference type="SAM" id="Phobius"/>
    </source>
</evidence>